<dbReference type="Proteomes" id="UP000036958">
    <property type="component" value="Unassembled WGS sequence"/>
</dbReference>
<dbReference type="PATRIC" id="fig|1409788.3.peg.4780"/>
<dbReference type="AlphaFoldDB" id="A0A0L8V261"/>
<comment type="subcellular location">
    <subcellularLocation>
        <location evidence="1">Membrane</location>
        <topology evidence="1">Multi-pass membrane protein</topology>
    </subcellularLocation>
</comment>
<gene>
    <name evidence="17" type="ORF">NC99_46730</name>
</gene>
<dbReference type="GO" id="GO:0008360">
    <property type="term" value="P:regulation of cell shape"/>
    <property type="evidence" value="ECO:0007669"/>
    <property type="project" value="UniProtKB-KW"/>
</dbReference>
<evidence type="ECO:0000256" key="7">
    <source>
        <dbReference type="ARBA" id="ARBA00022989"/>
    </source>
</evidence>
<keyword evidence="18" id="KW-1185">Reference proteome</keyword>
<feature type="transmembrane region" description="Helical" evidence="16">
    <location>
        <begin position="196"/>
        <end position="213"/>
    </location>
</feature>
<name>A0A0L8V261_9BACT</name>
<feature type="transmembrane region" description="Helical" evidence="16">
    <location>
        <begin position="350"/>
        <end position="371"/>
    </location>
</feature>
<evidence type="ECO:0000256" key="12">
    <source>
        <dbReference type="ARBA" id="ARBA00041185"/>
    </source>
</evidence>
<feature type="transmembrane region" description="Helical" evidence="16">
    <location>
        <begin position="277"/>
        <end position="303"/>
    </location>
</feature>
<evidence type="ECO:0000256" key="4">
    <source>
        <dbReference type="ARBA" id="ARBA00022692"/>
    </source>
</evidence>
<dbReference type="GO" id="GO:0032153">
    <property type="term" value="C:cell division site"/>
    <property type="evidence" value="ECO:0007669"/>
    <property type="project" value="TreeGrafter"/>
</dbReference>
<evidence type="ECO:0000313" key="17">
    <source>
        <dbReference type="EMBL" id="KOH42506.1"/>
    </source>
</evidence>
<reference evidence="18" key="1">
    <citation type="submission" date="2015-07" db="EMBL/GenBank/DDBJ databases">
        <title>Genome sequencing of Sunxiuqinia dokdonensis strain SK.</title>
        <authorList>
            <person name="Ahn S."/>
            <person name="Kim B.-C."/>
        </authorList>
    </citation>
    <scope>NUCLEOTIDE SEQUENCE [LARGE SCALE GENOMIC DNA]</scope>
    <source>
        <strain evidence="18">SK</strain>
    </source>
</reference>
<feature type="transmembrane region" description="Helical" evidence="16">
    <location>
        <begin position="148"/>
        <end position="166"/>
    </location>
</feature>
<feature type="transmembrane region" description="Helical" evidence="16">
    <location>
        <begin position="46"/>
        <end position="68"/>
    </location>
</feature>
<dbReference type="GO" id="GO:0009252">
    <property type="term" value="P:peptidoglycan biosynthetic process"/>
    <property type="evidence" value="ECO:0007669"/>
    <property type="project" value="UniProtKB-KW"/>
</dbReference>
<evidence type="ECO:0000256" key="8">
    <source>
        <dbReference type="ARBA" id="ARBA00023136"/>
    </source>
</evidence>
<feature type="transmembrane region" description="Helical" evidence="16">
    <location>
        <begin position="75"/>
        <end position="96"/>
    </location>
</feature>
<dbReference type="Pfam" id="PF01098">
    <property type="entry name" value="FTSW_RODA_SPOVE"/>
    <property type="match status" value="1"/>
</dbReference>
<keyword evidence="2" id="KW-0328">Glycosyltransferase</keyword>
<keyword evidence="6" id="KW-0573">Peptidoglycan synthesis</keyword>
<keyword evidence="4 16" id="KW-0812">Transmembrane</keyword>
<protein>
    <recommendedName>
        <fullName evidence="12">Probable peptidoglycan glycosyltransferase FtsW</fullName>
        <ecNumber evidence="14">2.4.99.28</ecNumber>
    </recommendedName>
    <alternativeName>
        <fullName evidence="13">Cell division protein FtsW</fullName>
    </alternativeName>
    <alternativeName>
        <fullName evidence="10">Cell wall polymerase</fullName>
    </alternativeName>
    <alternativeName>
        <fullName evidence="9">Peptidoglycan polymerase</fullName>
    </alternativeName>
</protein>
<evidence type="ECO:0000256" key="3">
    <source>
        <dbReference type="ARBA" id="ARBA00022679"/>
    </source>
</evidence>
<evidence type="ECO:0000256" key="16">
    <source>
        <dbReference type="SAM" id="Phobius"/>
    </source>
</evidence>
<dbReference type="PANTHER" id="PTHR30474:SF2">
    <property type="entry name" value="PEPTIDOGLYCAN GLYCOSYLTRANSFERASE FTSW-RELATED"/>
    <property type="match status" value="1"/>
</dbReference>
<evidence type="ECO:0000256" key="11">
    <source>
        <dbReference type="ARBA" id="ARBA00038053"/>
    </source>
</evidence>
<dbReference type="PANTHER" id="PTHR30474">
    <property type="entry name" value="CELL CYCLE PROTEIN"/>
    <property type="match status" value="1"/>
</dbReference>
<dbReference type="EMBL" id="LGIA01000225">
    <property type="protein sequence ID" value="KOH42506.1"/>
    <property type="molecule type" value="Genomic_DNA"/>
</dbReference>
<evidence type="ECO:0000256" key="15">
    <source>
        <dbReference type="ARBA" id="ARBA00049902"/>
    </source>
</evidence>
<evidence type="ECO:0000256" key="5">
    <source>
        <dbReference type="ARBA" id="ARBA00022960"/>
    </source>
</evidence>
<proteinExistence type="inferred from homology"/>
<evidence type="ECO:0000256" key="14">
    <source>
        <dbReference type="ARBA" id="ARBA00044770"/>
    </source>
</evidence>
<dbReference type="STRING" id="1409788.NC99_46730"/>
<keyword evidence="5" id="KW-0133">Cell shape</keyword>
<comment type="caution">
    <text evidence="17">The sequence shown here is derived from an EMBL/GenBank/DDBJ whole genome shotgun (WGS) entry which is preliminary data.</text>
</comment>
<keyword evidence="3" id="KW-0808">Transferase</keyword>
<dbReference type="RefSeq" id="WP_053189066.1">
    <property type="nucleotide sequence ID" value="NZ_LGIA01000225.1"/>
</dbReference>
<evidence type="ECO:0000256" key="6">
    <source>
        <dbReference type="ARBA" id="ARBA00022984"/>
    </source>
</evidence>
<evidence type="ECO:0000256" key="2">
    <source>
        <dbReference type="ARBA" id="ARBA00022676"/>
    </source>
</evidence>
<feature type="transmembrane region" description="Helical" evidence="16">
    <location>
        <begin position="116"/>
        <end position="136"/>
    </location>
</feature>
<evidence type="ECO:0000313" key="18">
    <source>
        <dbReference type="Proteomes" id="UP000036958"/>
    </source>
</evidence>
<dbReference type="EC" id="2.4.99.28" evidence="14"/>
<evidence type="ECO:0000256" key="13">
    <source>
        <dbReference type="ARBA" id="ARBA00041418"/>
    </source>
</evidence>
<evidence type="ECO:0000256" key="1">
    <source>
        <dbReference type="ARBA" id="ARBA00004141"/>
    </source>
</evidence>
<keyword evidence="7 16" id="KW-1133">Transmembrane helix</keyword>
<feature type="transmembrane region" description="Helical" evidence="16">
    <location>
        <begin position="14"/>
        <end position="34"/>
    </location>
</feature>
<dbReference type="GO" id="GO:0005886">
    <property type="term" value="C:plasma membrane"/>
    <property type="evidence" value="ECO:0007669"/>
    <property type="project" value="TreeGrafter"/>
</dbReference>
<evidence type="ECO:0000256" key="10">
    <source>
        <dbReference type="ARBA" id="ARBA00033270"/>
    </source>
</evidence>
<sequence length="399" mass="43773">MNFSIGKILKGDRIVWVVLTFLSIISLMIVYSATGRLAYSEAGGNTFYYLSRQLIFLLLGFGLMAFLVNVIPVKFYTYIAPLALAVTIGALLAAIVQYKLSPGKPTPRSLDLGFLSFQPAELAKISLMMFVAKVLAKRQKSKEELKKAFYWVFGSSAVVCGIIFYGDISTSALIFGSVMILMLIARIPAKFLLMTVGTGLSLLMLLYFTANYLPDSAGRVHTFKERIDDFVYGDDHAALGTTQADYAKLAIYEGGMFGKGPGNSEVSNYMEAAYNDFIYAIIIEEYGLLGGFFVALLYLILLYRGVVIVRRSNRTYPAFLTAGLVLLLVFQAIINMAVSVGVAPVTGQPMPWVSMGGTSMLFTAVSFGAILSVSYHNQRNKVVVEPPVMVDMPDEDEEL</sequence>
<dbReference type="GO" id="GO:0015648">
    <property type="term" value="F:lipid-linked peptidoglycan transporter activity"/>
    <property type="evidence" value="ECO:0007669"/>
    <property type="project" value="TreeGrafter"/>
</dbReference>
<dbReference type="InterPro" id="IPR001182">
    <property type="entry name" value="FtsW/RodA"/>
</dbReference>
<keyword evidence="8 16" id="KW-0472">Membrane</keyword>
<evidence type="ECO:0000256" key="9">
    <source>
        <dbReference type="ARBA" id="ARBA00032370"/>
    </source>
</evidence>
<comment type="similarity">
    <text evidence="11">Belongs to the SEDS family. FtsW subfamily.</text>
</comment>
<dbReference type="OrthoDB" id="9812661at2"/>
<comment type="catalytic activity">
    <reaction evidence="15">
        <text>[GlcNAc-(1-&gt;4)-Mur2Ac(oyl-L-Ala-gamma-D-Glu-L-Lys-D-Ala-D-Ala)](n)-di-trans,octa-cis-undecaprenyl diphosphate + beta-D-GlcNAc-(1-&gt;4)-Mur2Ac(oyl-L-Ala-gamma-D-Glu-L-Lys-D-Ala-D-Ala)-di-trans,octa-cis-undecaprenyl diphosphate = [GlcNAc-(1-&gt;4)-Mur2Ac(oyl-L-Ala-gamma-D-Glu-L-Lys-D-Ala-D-Ala)](n+1)-di-trans,octa-cis-undecaprenyl diphosphate + di-trans,octa-cis-undecaprenyl diphosphate + H(+)</text>
        <dbReference type="Rhea" id="RHEA:23708"/>
        <dbReference type="Rhea" id="RHEA-COMP:9602"/>
        <dbReference type="Rhea" id="RHEA-COMP:9603"/>
        <dbReference type="ChEBI" id="CHEBI:15378"/>
        <dbReference type="ChEBI" id="CHEBI:58405"/>
        <dbReference type="ChEBI" id="CHEBI:60033"/>
        <dbReference type="ChEBI" id="CHEBI:78435"/>
        <dbReference type="EC" id="2.4.99.28"/>
    </reaction>
</comment>
<organism evidence="17 18">
    <name type="scientific">Sunxiuqinia dokdonensis</name>
    <dbReference type="NCBI Taxonomy" id="1409788"/>
    <lineage>
        <taxon>Bacteria</taxon>
        <taxon>Pseudomonadati</taxon>
        <taxon>Bacteroidota</taxon>
        <taxon>Bacteroidia</taxon>
        <taxon>Marinilabiliales</taxon>
        <taxon>Prolixibacteraceae</taxon>
        <taxon>Sunxiuqinia</taxon>
    </lineage>
</organism>
<dbReference type="GO" id="GO:0051301">
    <property type="term" value="P:cell division"/>
    <property type="evidence" value="ECO:0007669"/>
    <property type="project" value="InterPro"/>
</dbReference>
<dbReference type="GO" id="GO:0008955">
    <property type="term" value="F:peptidoglycan glycosyltransferase activity"/>
    <property type="evidence" value="ECO:0007669"/>
    <property type="project" value="UniProtKB-EC"/>
</dbReference>
<feature type="transmembrane region" description="Helical" evidence="16">
    <location>
        <begin position="315"/>
        <end position="338"/>
    </location>
</feature>
<accession>A0A0L8V261</accession>
<feature type="transmembrane region" description="Helical" evidence="16">
    <location>
        <begin position="172"/>
        <end position="189"/>
    </location>
</feature>